<dbReference type="PROSITE" id="PS51257">
    <property type="entry name" value="PROKAR_LIPOPROTEIN"/>
    <property type="match status" value="1"/>
</dbReference>
<proteinExistence type="predicted"/>
<feature type="domain" description="GerMN" evidence="2">
    <location>
        <begin position="81"/>
        <end position="168"/>
    </location>
</feature>
<dbReference type="SMART" id="SM00909">
    <property type="entry name" value="Germane"/>
    <property type="match status" value="1"/>
</dbReference>
<dbReference type="InterPro" id="IPR019606">
    <property type="entry name" value="GerMN"/>
</dbReference>
<protein>
    <submittedName>
        <fullName evidence="3">Sporulation and spore germination</fullName>
    </submittedName>
</protein>
<dbReference type="AlphaFoldDB" id="A0A2T0B1Z3"/>
<dbReference type="RefSeq" id="WP_106064186.1">
    <property type="nucleotide sequence ID" value="NZ_PVXO01000055.1"/>
</dbReference>
<dbReference type="Proteomes" id="UP000239706">
    <property type="component" value="Unassembled WGS sequence"/>
</dbReference>
<dbReference type="Pfam" id="PF10646">
    <property type="entry name" value="Germane"/>
    <property type="match status" value="1"/>
</dbReference>
<keyword evidence="1" id="KW-0732">Signal</keyword>
<name>A0A2T0B1Z3_9CLOT</name>
<dbReference type="EMBL" id="PVXO01000055">
    <property type="protein sequence ID" value="PRR77905.1"/>
    <property type="molecule type" value="Genomic_DNA"/>
</dbReference>
<feature type="signal peptide" evidence="1">
    <location>
        <begin position="1"/>
        <end position="21"/>
    </location>
</feature>
<reference evidence="3 4" key="1">
    <citation type="submission" date="2018-03" db="EMBL/GenBank/DDBJ databases">
        <title>Genome sequence of Clostridium liquoris DSM 100320.</title>
        <authorList>
            <person name="Poehlein A."/>
            <person name="Daniel R."/>
        </authorList>
    </citation>
    <scope>NUCLEOTIDE SEQUENCE [LARGE SCALE GENOMIC DNA]</scope>
    <source>
        <strain evidence="3 4">DSM 100320</strain>
    </source>
</reference>
<keyword evidence="4" id="KW-1185">Reference proteome</keyword>
<evidence type="ECO:0000256" key="1">
    <source>
        <dbReference type="SAM" id="SignalP"/>
    </source>
</evidence>
<dbReference type="OrthoDB" id="1935495at2"/>
<evidence type="ECO:0000259" key="2">
    <source>
        <dbReference type="SMART" id="SM00909"/>
    </source>
</evidence>
<evidence type="ECO:0000313" key="3">
    <source>
        <dbReference type="EMBL" id="PRR77905.1"/>
    </source>
</evidence>
<sequence length="188" mass="21230">MKKWAIICICSLLIIFTMALSGCEKKDKLSMQNKQKIEKIVLPNSKDNIIDLELYFDSSKDNKKLEIAKEERLIKKDELLGELIVLELIKGPTANSKLKPVLPKETRLLSFSIKDKIAYVNLSKEAIKSMSPNKEEACLKSIVWSLTTLPSIEKVKILIENKDVDTLGGNFDISKPLGRIDIDNAKNK</sequence>
<accession>A0A2T0B1Z3</accession>
<evidence type="ECO:0000313" key="4">
    <source>
        <dbReference type="Proteomes" id="UP000239706"/>
    </source>
</evidence>
<organism evidence="3 4">
    <name type="scientific">Clostridium liquoris</name>
    <dbReference type="NCBI Taxonomy" id="1289519"/>
    <lineage>
        <taxon>Bacteria</taxon>
        <taxon>Bacillati</taxon>
        <taxon>Bacillota</taxon>
        <taxon>Clostridia</taxon>
        <taxon>Eubacteriales</taxon>
        <taxon>Clostridiaceae</taxon>
        <taxon>Clostridium</taxon>
    </lineage>
</organism>
<comment type="caution">
    <text evidence="3">The sequence shown here is derived from an EMBL/GenBank/DDBJ whole genome shotgun (WGS) entry which is preliminary data.</text>
</comment>
<gene>
    <name evidence="3" type="ORF">CLLI_21150</name>
</gene>
<feature type="chain" id="PRO_5039696448" evidence="1">
    <location>
        <begin position="22"/>
        <end position="188"/>
    </location>
</feature>